<evidence type="ECO:0000313" key="2">
    <source>
        <dbReference type="Proteomes" id="UP000008076"/>
    </source>
</evidence>
<dbReference type="Proteomes" id="UP000008076">
    <property type="component" value="Unassembled WGS sequence"/>
</dbReference>
<dbReference type="KEGG" id="edi:EDI_079220"/>
<dbReference type="OMA" id="NGRNCFI"/>
<dbReference type="OrthoDB" id="26741at2759"/>
<dbReference type="EMBL" id="DS548942">
    <property type="protein sequence ID" value="EDR27119.1"/>
    <property type="molecule type" value="Genomic_DNA"/>
</dbReference>
<evidence type="ECO:0000313" key="1">
    <source>
        <dbReference type="EMBL" id="EDR27119.1"/>
    </source>
</evidence>
<dbReference type="VEuPathDB" id="AmoebaDB:EDI_079220"/>
<dbReference type="eggNOG" id="ENOG502R7QX">
    <property type="taxonomic scope" value="Eukaryota"/>
</dbReference>
<dbReference type="RefSeq" id="XP_001736636.1">
    <property type="nucleotide sequence ID" value="XM_001736584.1"/>
</dbReference>
<name>B0EED5_ENTDS</name>
<reference evidence="2" key="1">
    <citation type="submission" date="2007-12" db="EMBL/GenBank/DDBJ databases">
        <title>Annotation of Entamoeba dispar SAW760.</title>
        <authorList>
            <person name="Lorenzi H."/>
            <person name="Inman J."/>
            <person name="Schobel S."/>
            <person name="Amedeo P."/>
            <person name="Caler E."/>
        </authorList>
    </citation>
    <scope>NUCLEOTIDE SEQUENCE [LARGE SCALE GENOMIC DNA]</scope>
    <source>
        <strain evidence="2">ATCC PRA-260 / SAW760</strain>
    </source>
</reference>
<keyword evidence="2" id="KW-1185">Reference proteome</keyword>
<gene>
    <name evidence="1" type="ORF">EDI_079220</name>
</gene>
<dbReference type="AlphaFoldDB" id="B0EED5"/>
<organism evidence="2">
    <name type="scientific">Entamoeba dispar (strain ATCC PRA-260 / SAW760)</name>
    <dbReference type="NCBI Taxonomy" id="370354"/>
    <lineage>
        <taxon>Eukaryota</taxon>
        <taxon>Amoebozoa</taxon>
        <taxon>Evosea</taxon>
        <taxon>Archamoebae</taxon>
        <taxon>Mastigamoebida</taxon>
        <taxon>Entamoebidae</taxon>
        <taxon>Entamoeba</taxon>
    </lineage>
</organism>
<dbReference type="GeneID" id="5881642"/>
<protein>
    <submittedName>
        <fullName evidence="1">Uncharacterized protein</fullName>
    </submittedName>
</protein>
<sequence length="138" mass="16453">MYLLMEIEKEGVLEKTQERELLEKGKNCFFEIVKSYRKMIRTIKQDDSEENKYPMVSSLKVQTEITKITQNFEKIQIILNESMTQHLLREDFGRSDRFFSHRKTLEQTQKKLNLFLTTLEYFRDQGEGLLAECESATI</sequence>
<proteinExistence type="predicted"/>
<accession>B0EED5</accession>